<sequence>MVVSTTKSLPAKNLKQVASYLPPAIYEKLEAIATKERRTMSQMTLILLEEAIEARESKEANKEN</sequence>
<dbReference type="InterPro" id="IPR010985">
    <property type="entry name" value="Ribbon_hlx_hlx"/>
</dbReference>
<evidence type="ECO:0000259" key="1">
    <source>
        <dbReference type="Pfam" id="PF07878"/>
    </source>
</evidence>
<dbReference type="RefSeq" id="WP_073597441.1">
    <property type="nucleotide sequence ID" value="NZ_MRCE01000071.1"/>
</dbReference>
<comment type="caution">
    <text evidence="2">The sequence shown here is derived from an EMBL/GenBank/DDBJ whole genome shotgun (WGS) entry which is preliminary data.</text>
</comment>
<proteinExistence type="predicted"/>
<dbReference type="Proteomes" id="UP000185860">
    <property type="component" value="Unassembled WGS sequence"/>
</dbReference>
<reference evidence="2 3" key="1">
    <citation type="submission" date="2016-11" db="EMBL/GenBank/DDBJ databases">
        <title>Draft Genome Sequences of Nine Cyanobacterial Strains from Diverse Habitats.</title>
        <authorList>
            <person name="Zhu T."/>
            <person name="Hou S."/>
            <person name="Lu X."/>
            <person name="Hess W.R."/>
        </authorList>
    </citation>
    <scope>NUCLEOTIDE SEQUENCE [LARGE SCALE GENOMIC DNA]</scope>
    <source>
        <strain evidence="2 3">IAM M-71</strain>
    </source>
</reference>
<dbReference type="EMBL" id="MRCE01000071">
    <property type="protein sequence ID" value="OKH30130.1"/>
    <property type="molecule type" value="Genomic_DNA"/>
</dbReference>
<name>A0A1U7I275_9CYAN</name>
<feature type="domain" description="CopG-like ribbon-helix-helix" evidence="1">
    <location>
        <begin position="20"/>
        <end position="56"/>
    </location>
</feature>
<evidence type="ECO:0000313" key="2">
    <source>
        <dbReference type="EMBL" id="OKH30130.1"/>
    </source>
</evidence>
<gene>
    <name evidence="2" type="ORF">NIES2119_31500</name>
</gene>
<dbReference type="GO" id="GO:0006355">
    <property type="term" value="P:regulation of DNA-templated transcription"/>
    <property type="evidence" value="ECO:0007669"/>
    <property type="project" value="InterPro"/>
</dbReference>
<accession>A0A1U7I275</accession>
<dbReference type="SUPFAM" id="SSF47598">
    <property type="entry name" value="Ribbon-helix-helix"/>
    <property type="match status" value="1"/>
</dbReference>
<protein>
    <recommendedName>
        <fullName evidence="1">CopG-like ribbon-helix-helix domain-containing protein</fullName>
    </recommendedName>
</protein>
<dbReference type="InterPro" id="IPR012869">
    <property type="entry name" value="RHH_5"/>
</dbReference>
<evidence type="ECO:0000313" key="3">
    <source>
        <dbReference type="Proteomes" id="UP000185860"/>
    </source>
</evidence>
<dbReference type="AlphaFoldDB" id="A0A1U7I275"/>
<organism evidence="2 3">
    <name type="scientific">[Phormidium ambiguum] IAM M-71</name>
    <dbReference type="NCBI Taxonomy" id="454136"/>
    <lineage>
        <taxon>Bacteria</taxon>
        <taxon>Bacillati</taxon>
        <taxon>Cyanobacteriota</taxon>
        <taxon>Cyanophyceae</taxon>
        <taxon>Oscillatoriophycideae</taxon>
        <taxon>Aerosakkonematales</taxon>
        <taxon>Aerosakkonemataceae</taxon>
        <taxon>Floridanema</taxon>
    </lineage>
</organism>
<dbReference type="Pfam" id="PF07878">
    <property type="entry name" value="RHH_5"/>
    <property type="match status" value="1"/>
</dbReference>